<keyword evidence="2" id="KW-1185">Reference proteome</keyword>
<name>A0AAD6SUR0_9AGAR</name>
<dbReference type="EMBL" id="JARJCM010000065">
    <property type="protein sequence ID" value="KAJ7033446.1"/>
    <property type="molecule type" value="Genomic_DNA"/>
</dbReference>
<dbReference type="AlphaFoldDB" id="A0AAD6SUR0"/>
<protein>
    <submittedName>
        <fullName evidence="1">Uncharacterized protein</fullName>
    </submittedName>
</protein>
<sequence length="85" mass="9905">MPAICIRSVREGSACRLRVVLFRRLRPTLTFVSNLLCLIPAYTWASTIRRALLVSRRLRPYPTRSHLEFNPQCGVNVRYLRDIFG</sequence>
<reference evidence="1" key="1">
    <citation type="submission" date="2023-03" db="EMBL/GenBank/DDBJ databases">
        <title>Massive genome expansion in bonnet fungi (Mycena s.s.) driven by repeated elements and novel gene families across ecological guilds.</title>
        <authorList>
            <consortium name="Lawrence Berkeley National Laboratory"/>
            <person name="Harder C.B."/>
            <person name="Miyauchi S."/>
            <person name="Viragh M."/>
            <person name="Kuo A."/>
            <person name="Thoen E."/>
            <person name="Andreopoulos B."/>
            <person name="Lu D."/>
            <person name="Skrede I."/>
            <person name="Drula E."/>
            <person name="Henrissat B."/>
            <person name="Morin E."/>
            <person name="Kohler A."/>
            <person name="Barry K."/>
            <person name="LaButti K."/>
            <person name="Morin E."/>
            <person name="Salamov A."/>
            <person name="Lipzen A."/>
            <person name="Mereny Z."/>
            <person name="Hegedus B."/>
            <person name="Baldrian P."/>
            <person name="Stursova M."/>
            <person name="Weitz H."/>
            <person name="Taylor A."/>
            <person name="Grigoriev I.V."/>
            <person name="Nagy L.G."/>
            <person name="Martin F."/>
            <person name="Kauserud H."/>
        </authorList>
    </citation>
    <scope>NUCLEOTIDE SEQUENCE</scope>
    <source>
        <strain evidence="1">CBHHK200</strain>
    </source>
</reference>
<organism evidence="1 2">
    <name type="scientific">Mycena alexandri</name>
    <dbReference type="NCBI Taxonomy" id="1745969"/>
    <lineage>
        <taxon>Eukaryota</taxon>
        <taxon>Fungi</taxon>
        <taxon>Dikarya</taxon>
        <taxon>Basidiomycota</taxon>
        <taxon>Agaricomycotina</taxon>
        <taxon>Agaricomycetes</taxon>
        <taxon>Agaricomycetidae</taxon>
        <taxon>Agaricales</taxon>
        <taxon>Marasmiineae</taxon>
        <taxon>Mycenaceae</taxon>
        <taxon>Mycena</taxon>
    </lineage>
</organism>
<dbReference type="Proteomes" id="UP001218188">
    <property type="component" value="Unassembled WGS sequence"/>
</dbReference>
<comment type="caution">
    <text evidence="1">The sequence shown here is derived from an EMBL/GenBank/DDBJ whole genome shotgun (WGS) entry which is preliminary data.</text>
</comment>
<gene>
    <name evidence="1" type="ORF">C8F04DRAFT_625078</name>
</gene>
<evidence type="ECO:0000313" key="1">
    <source>
        <dbReference type="EMBL" id="KAJ7033446.1"/>
    </source>
</evidence>
<proteinExistence type="predicted"/>
<evidence type="ECO:0000313" key="2">
    <source>
        <dbReference type="Proteomes" id="UP001218188"/>
    </source>
</evidence>
<accession>A0AAD6SUR0</accession>